<evidence type="ECO:0000313" key="6">
    <source>
        <dbReference type="Proteomes" id="UP001597135"/>
    </source>
</evidence>
<name>A0ABW3ZHY0_9RHOB</name>
<organism evidence="5 6">
    <name type="scientific">Litorisediminicola beolgyonensis</name>
    <dbReference type="NCBI Taxonomy" id="1173614"/>
    <lineage>
        <taxon>Bacteria</taxon>
        <taxon>Pseudomonadati</taxon>
        <taxon>Pseudomonadota</taxon>
        <taxon>Alphaproteobacteria</taxon>
        <taxon>Rhodobacterales</taxon>
        <taxon>Paracoccaceae</taxon>
        <taxon>Litorisediminicola</taxon>
    </lineage>
</organism>
<evidence type="ECO:0000256" key="2">
    <source>
        <dbReference type="ARBA" id="ARBA00007783"/>
    </source>
</evidence>
<keyword evidence="4" id="KW-1133">Transmembrane helix</keyword>
<dbReference type="Proteomes" id="UP001597135">
    <property type="component" value="Unassembled WGS sequence"/>
</dbReference>
<protein>
    <submittedName>
        <fullName evidence="5">ABC transporter permease</fullName>
    </submittedName>
</protein>
<comment type="subcellular location">
    <subcellularLocation>
        <location evidence="1">Cell inner membrane</location>
        <topology evidence="1">Multi-pass membrane protein</topology>
    </subcellularLocation>
</comment>
<keyword evidence="4" id="KW-0472">Membrane</keyword>
<evidence type="ECO:0000256" key="1">
    <source>
        <dbReference type="ARBA" id="ARBA00004429"/>
    </source>
</evidence>
<keyword evidence="4" id="KW-0812">Transmembrane</keyword>
<proteinExistence type="inferred from homology"/>
<reference evidence="6" key="1">
    <citation type="journal article" date="2019" name="Int. J. Syst. Evol. Microbiol.">
        <title>The Global Catalogue of Microorganisms (GCM) 10K type strain sequencing project: providing services to taxonomists for standard genome sequencing and annotation.</title>
        <authorList>
            <consortium name="The Broad Institute Genomics Platform"/>
            <consortium name="The Broad Institute Genome Sequencing Center for Infectious Disease"/>
            <person name="Wu L."/>
            <person name="Ma J."/>
        </authorList>
    </citation>
    <scope>NUCLEOTIDE SEQUENCE [LARGE SCALE GENOMIC DNA]</scope>
    <source>
        <strain evidence="6">CCUG 62953</strain>
    </source>
</reference>
<evidence type="ECO:0000256" key="3">
    <source>
        <dbReference type="ARBA" id="ARBA00022448"/>
    </source>
</evidence>
<evidence type="ECO:0000313" key="5">
    <source>
        <dbReference type="EMBL" id="MFD1342660.1"/>
    </source>
</evidence>
<gene>
    <name evidence="5" type="ORF">ACFQ4E_09545</name>
</gene>
<dbReference type="RefSeq" id="WP_386802932.1">
    <property type="nucleotide sequence ID" value="NZ_JBHTMU010000014.1"/>
</dbReference>
<dbReference type="PANTHER" id="PTHR30413">
    <property type="entry name" value="INNER MEMBRANE TRANSPORT PERMEASE"/>
    <property type="match status" value="1"/>
</dbReference>
<comment type="caution">
    <text evidence="5">The sequence shown here is derived from an EMBL/GenBank/DDBJ whole genome shotgun (WGS) entry which is preliminary data.</text>
</comment>
<feature type="transmembrane region" description="Helical" evidence="4">
    <location>
        <begin position="36"/>
        <end position="60"/>
    </location>
</feature>
<feature type="transmembrane region" description="Helical" evidence="4">
    <location>
        <begin position="245"/>
        <end position="263"/>
    </location>
</feature>
<feature type="transmembrane region" description="Helical" evidence="4">
    <location>
        <begin position="113"/>
        <end position="141"/>
    </location>
</feature>
<accession>A0ABW3ZHY0</accession>
<comment type="similarity">
    <text evidence="2">Belongs to the ABC-2 integral membrane protein family.</text>
</comment>
<keyword evidence="3" id="KW-0813">Transport</keyword>
<dbReference type="PANTHER" id="PTHR30413:SF8">
    <property type="entry name" value="TRANSPORT PERMEASE PROTEIN"/>
    <property type="match status" value="1"/>
</dbReference>
<sequence length="276" mass="30546">MFQQVRPRTAAGGAVNILELVYHNSVRSVRKTHSNAVMAIGMNMLQTVVFTMAFFFMFQMLGLKGSAVRGDFLLYIMTGIFLYMTHSKTLGAVSGAEGATSAMMQHAPMNTAISILSAMLSTLYIQVLSFLAVLFVYDVAFNPGVISEIHDPIGVILMLCLAWFSGAAIGMCFLAAKPWAPTPIGIVSTIYQRANMIASGKMFLANTLPPMMLNLFDWNPLFHAIDQARGYAFVNYFPRNSDWEYALWVGITLMMVGLMGEFVTRRNVSASWTARR</sequence>
<keyword evidence="6" id="KW-1185">Reference proteome</keyword>
<dbReference type="EMBL" id="JBHTMU010000014">
    <property type="protein sequence ID" value="MFD1342660.1"/>
    <property type="molecule type" value="Genomic_DNA"/>
</dbReference>
<feature type="transmembrane region" description="Helical" evidence="4">
    <location>
        <begin position="153"/>
        <end position="176"/>
    </location>
</feature>
<evidence type="ECO:0000256" key="4">
    <source>
        <dbReference type="SAM" id="Phobius"/>
    </source>
</evidence>
<feature type="transmembrane region" description="Helical" evidence="4">
    <location>
        <begin position="72"/>
        <end position="93"/>
    </location>
</feature>